<dbReference type="PANTHER" id="PTHR44051:SF19">
    <property type="entry name" value="DISULFIDE-BOND OXIDOREDUCTASE YFCG"/>
    <property type="match status" value="1"/>
</dbReference>
<dbReference type="SUPFAM" id="SSF52833">
    <property type="entry name" value="Thioredoxin-like"/>
    <property type="match status" value="1"/>
</dbReference>
<organism evidence="4 5">
    <name type="scientific">Roseovarius azorensis</name>
    <dbReference type="NCBI Taxonomy" id="1287727"/>
    <lineage>
        <taxon>Bacteria</taxon>
        <taxon>Pseudomonadati</taxon>
        <taxon>Pseudomonadota</taxon>
        <taxon>Alphaproteobacteria</taxon>
        <taxon>Rhodobacterales</taxon>
        <taxon>Roseobacteraceae</taxon>
        <taxon>Roseovarius</taxon>
    </lineage>
</organism>
<evidence type="ECO:0000313" key="5">
    <source>
        <dbReference type="Proteomes" id="UP000199582"/>
    </source>
</evidence>
<dbReference type="AlphaFoldDB" id="A0A1H7XYK6"/>
<dbReference type="RefSeq" id="WP_093039369.1">
    <property type="nucleotide sequence ID" value="NZ_FOAG01000025.1"/>
</dbReference>
<dbReference type="InterPro" id="IPR004045">
    <property type="entry name" value="Glutathione_S-Trfase_N"/>
</dbReference>
<feature type="domain" description="GST N-terminal" evidence="2">
    <location>
        <begin position="1"/>
        <end position="86"/>
    </location>
</feature>
<feature type="domain" description="GST C-terminal" evidence="3">
    <location>
        <begin position="89"/>
        <end position="218"/>
    </location>
</feature>
<comment type="similarity">
    <text evidence="1">Belongs to the GST superfamily.</text>
</comment>
<dbReference type="OrthoDB" id="9803562at2"/>
<dbReference type="SFLD" id="SFLDG01151">
    <property type="entry name" value="Main.2:_Nu-like"/>
    <property type="match status" value="1"/>
</dbReference>
<sequence length="227" mass="25973">MIDFYFWPTPNAYKVAVMLAEIGIPYRVMPINILEGEQHAPEFLDINPNGKVPAIVDPDGPDGKPIAIFESGAILLYLAEKTGKLLPTDSVRRYEALQWLMFQMGGFGPMLGQAHHFRVYAPEQIDYAVERYTREASRLYKVLDRRLAEVAFLAGEYSIADIATFTWVRTRKMHGQDLQDYPAVRDWYNRIKVRSSVSEALSLLKSDMTWKVDKKSDSWTNMFGAKV</sequence>
<dbReference type="SUPFAM" id="SSF47616">
    <property type="entry name" value="GST C-terminal domain-like"/>
    <property type="match status" value="1"/>
</dbReference>
<name>A0A1H7XYK6_9RHOB</name>
<keyword evidence="5" id="KW-1185">Reference proteome</keyword>
<dbReference type="PROSITE" id="PS50404">
    <property type="entry name" value="GST_NTER"/>
    <property type="match status" value="1"/>
</dbReference>
<dbReference type="InterPro" id="IPR010987">
    <property type="entry name" value="Glutathione-S-Trfase_C-like"/>
</dbReference>
<dbReference type="SFLD" id="SFLDS00019">
    <property type="entry name" value="Glutathione_Transferase_(cytos"/>
    <property type="match status" value="1"/>
</dbReference>
<proteinExistence type="inferred from homology"/>
<gene>
    <name evidence="4" type="ORF">SAMN05443999_1258</name>
</gene>
<evidence type="ECO:0000259" key="2">
    <source>
        <dbReference type="PROSITE" id="PS50404"/>
    </source>
</evidence>
<accession>A0A1H7XYK6</accession>
<dbReference type="STRING" id="1287727.SAMN05443999_1258"/>
<dbReference type="InterPro" id="IPR036249">
    <property type="entry name" value="Thioredoxin-like_sf"/>
</dbReference>
<dbReference type="Gene3D" id="3.40.30.10">
    <property type="entry name" value="Glutaredoxin"/>
    <property type="match status" value="1"/>
</dbReference>
<protein>
    <submittedName>
        <fullName evidence="4">GST-like protein</fullName>
    </submittedName>
</protein>
<dbReference type="CDD" id="cd03048">
    <property type="entry name" value="GST_N_Ure2p_like"/>
    <property type="match status" value="1"/>
</dbReference>
<reference evidence="4 5" key="1">
    <citation type="submission" date="2016-10" db="EMBL/GenBank/DDBJ databases">
        <authorList>
            <person name="de Groot N.N."/>
        </authorList>
    </citation>
    <scope>NUCLEOTIDE SEQUENCE [LARGE SCALE GENOMIC DNA]</scope>
    <source>
        <strain evidence="4 5">DSM 100674</strain>
    </source>
</reference>
<dbReference type="InterPro" id="IPR004046">
    <property type="entry name" value="GST_C"/>
</dbReference>
<dbReference type="PROSITE" id="PS50405">
    <property type="entry name" value="GST_CTER"/>
    <property type="match status" value="1"/>
</dbReference>
<dbReference type="InterPro" id="IPR040079">
    <property type="entry name" value="Glutathione_S-Trfase"/>
</dbReference>
<dbReference type="Proteomes" id="UP000199582">
    <property type="component" value="Unassembled WGS sequence"/>
</dbReference>
<dbReference type="Pfam" id="PF02798">
    <property type="entry name" value="GST_N"/>
    <property type="match status" value="1"/>
</dbReference>
<dbReference type="Pfam" id="PF00043">
    <property type="entry name" value="GST_C"/>
    <property type="match status" value="1"/>
</dbReference>
<evidence type="ECO:0000313" key="4">
    <source>
        <dbReference type="EMBL" id="SEM38198.1"/>
    </source>
</evidence>
<dbReference type="PANTHER" id="PTHR44051">
    <property type="entry name" value="GLUTATHIONE S-TRANSFERASE-RELATED"/>
    <property type="match status" value="1"/>
</dbReference>
<evidence type="ECO:0000256" key="1">
    <source>
        <dbReference type="RuleBase" id="RU003494"/>
    </source>
</evidence>
<evidence type="ECO:0000259" key="3">
    <source>
        <dbReference type="PROSITE" id="PS50405"/>
    </source>
</evidence>
<dbReference type="InterPro" id="IPR036282">
    <property type="entry name" value="Glutathione-S-Trfase_C_sf"/>
</dbReference>
<dbReference type="SFLD" id="SFLDG00358">
    <property type="entry name" value="Main_(cytGST)"/>
    <property type="match status" value="1"/>
</dbReference>
<dbReference type="Gene3D" id="1.20.1050.10">
    <property type="match status" value="1"/>
</dbReference>
<dbReference type="EMBL" id="FOAG01000025">
    <property type="protein sequence ID" value="SEM38198.1"/>
    <property type="molecule type" value="Genomic_DNA"/>
</dbReference>